<name>A0ABS9K478_9RHOO</name>
<dbReference type="Proteomes" id="UP001165384">
    <property type="component" value="Unassembled WGS sequence"/>
</dbReference>
<comment type="caution">
    <text evidence="2">The sequence shown here is derived from an EMBL/GenBank/DDBJ whole genome shotgun (WGS) entry which is preliminary data.</text>
</comment>
<keyword evidence="1" id="KW-1133">Transmembrane helix</keyword>
<sequence>MLVFLISALRAIIEMLGMCLLGQGMLYVLAGRGRANNPIYQLFDLITRPPRKIVEFLLPGASGRTISVAYFAILLLLWLGLAFVRKFI</sequence>
<dbReference type="EMBL" id="JAKLTN010000002">
    <property type="protein sequence ID" value="MCG2577961.1"/>
    <property type="molecule type" value="Genomic_DNA"/>
</dbReference>
<protein>
    <recommendedName>
        <fullName evidence="4">YggT family protein</fullName>
    </recommendedName>
</protein>
<evidence type="ECO:0000313" key="3">
    <source>
        <dbReference type="Proteomes" id="UP001165384"/>
    </source>
</evidence>
<gene>
    <name evidence="2" type="ORF">LZ012_13275</name>
</gene>
<feature type="transmembrane region" description="Helical" evidence="1">
    <location>
        <begin position="12"/>
        <end position="30"/>
    </location>
</feature>
<organism evidence="2 3">
    <name type="scientific">Dechloromonas hankyongensis</name>
    <dbReference type="NCBI Taxonomy" id="2908002"/>
    <lineage>
        <taxon>Bacteria</taxon>
        <taxon>Pseudomonadati</taxon>
        <taxon>Pseudomonadota</taxon>
        <taxon>Betaproteobacteria</taxon>
        <taxon>Rhodocyclales</taxon>
        <taxon>Azonexaceae</taxon>
        <taxon>Dechloromonas</taxon>
    </lineage>
</organism>
<feature type="transmembrane region" description="Helical" evidence="1">
    <location>
        <begin position="66"/>
        <end position="84"/>
    </location>
</feature>
<evidence type="ECO:0000313" key="2">
    <source>
        <dbReference type="EMBL" id="MCG2577961.1"/>
    </source>
</evidence>
<keyword evidence="1" id="KW-0812">Transmembrane</keyword>
<proteinExistence type="predicted"/>
<keyword evidence="3" id="KW-1185">Reference proteome</keyword>
<dbReference type="RefSeq" id="WP_275711288.1">
    <property type="nucleotide sequence ID" value="NZ_JAKLTN010000002.1"/>
</dbReference>
<reference evidence="2" key="1">
    <citation type="submission" date="2022-01" db="EMBL/GenBank/DDBJ databases">
        <authorList>
            <person name="Jo J.-H."/>
            <person name="Im W.-T."/>
        </authorList>
    </citation>
    <scope>NUCLEOTIDE SEQUENCE</scope>
    <source>
        <strain evidence="2">XY25</strain>
    </source>
</reference>
<keyword evidence="1" id="KW-0472">Membrane</keyword>
<accession>A0ABS9K478</accession>
<evidence type="ECO:0000256" key="1">
    <source>
        <dbReference type="SAM" id="Phobius"/>
    </source>
</evidence>
<evidence type="ECO:0008006" key="4">
    <source>
        <dbReference type="Google" id="ProtNLM"/>
    </source>
</evidence>